<evidence type="ECO:0000259" key="8">
    <source>
        <dbReference type="Pfam" id="PF11904"/>
    </source>
</evidence>
<organism evidence="10">
    <name type="scientific">Chlorella variabilis</name>
    <name type="common">Green alga</name>
    <dbReference type="NCBI Taxonomy" id="554065"/>
    <lineage>
        <taxon>Eukaryota</taxon>
        <taxon>Viridiplantae</taxon>
        <taxon>Chlorophyta</taxon>
        <taxon>core chlorophytes</taxon>
        <taxon>Trebouxiophyceae</taxon>
        <taxon>Chlorellales</taxon>
        <taxon>Chlorellaceae</taxon>
        <taxon>Chlorella clade</taxon>
        <taxon>Chlorella</taxon>
    </lineage>
</organism>
<evidence type="ECO:0000256" key="5">
    <source>
        <dbReference type="ARBA" id="ARBA00023043"/>
    </source>
</evidence>
<accession>E1ZCQ6</accession>
<keyword evidence="6" id="KW-0472">Membrane</keyword>
<sequence length="264" mass="28725">MLAEGAGKVRVGEGEFVFRPVKTWLGRQATEKVEGWETEVYEASGSLTACTWIKVPVVVPPEATFHDYLAMQLPADDVAEVPADPLGAPLPDTQHQAPAPAAAPSGLAGSGSVHVGDAKRAGSSGRSVFGSGGGEAKAKKKKTQRFSSRCWLARRYPISLVEIIPLLETVAAGNRHFAQAAAYLRRFPEAEQRFPVRLQVPLVWTVFLQLAFRQFVLLGPNDQALQPGFFELPPGYHLDRFEEGDLLEKRAAPLLERIDSTPVT</sequence>
<dbReference type="PANTHER" id="PTHR12447">
    <property type="entry name" value="ANKYRIN REPEAT DOMAIN-CONTAINING PROTEIN 13"/>
    <property type="match status" value="1"/>
</dbReference>
<evidence type="ECO:0000256" key="2">
    <source>
        <dbReference type="ARBA" id="ARBA00004308"/>
    </source>
</evidence>
<feature type="compositionally biased region" description="Low complexity" evidence="7">
    <location>
        <begin position="97"/>
        <end position="112"/>
    </location>
</feature>
<evidence type="ECO:0000313" key="10">
    <source>
        <dbReference type="Proteomes" id="UP000008141"/>
    </source>
</evidence>
<dbReference type="InParanoid" id="E1ZCQ6"/>
<evidence type="ECO:0000256" key="1">
    <source>
        <dbReference type="ARBA" id="ARBA00004240"/>
    </source>
</evidence>
<comment type="subcellular location">
    <subcellularLocation>
        <location evidence="2">Endomembrane system</location>
    </subcellularLocation>
    <subcellularLocation>
        <location evidence="1">Endoplasmic reticulum</location>
    </subcellularLocation>
</comment>
<evidence type="ECO:0000313" key="9">
    <source>
        <dbReference type="EMBL" id="EFN56479.1"/>
    </source>
</evidence>
<proteinExistence type="predicted"/>
<feature type="domain" description="Ankyrin repeat" evidence="8">
    <location>
        <begin position="133"/>
        <end position="223"/>
    </location>
</feature>
<dbReference type="OrthoDB" id="1585644at2759"/>
<dbReference type="Proteomes" id="UP000008141">
    <property type="component" value="Unassembled WGS sequence"/>
</dbReference>
<keyword evidence="4" id="KW-0256">Endoplasmic reticulum</keyword>
<reference evidence="9 10" key="1">
    <citation type="journal article" date="2010" name="Plant Cell">
        <title>The Chlorella variabilis NC64A genome reveals adaptation to photosymbiosis, coevolution with viruses, and cryptic sex.</title>
        <authorList>
            <person name="Blanc G."/>
            <person name="Duncan G."/>
            <person name="Agarkova I."/>
            <person name="Borodovsky M."/>
            <person name="Gurnon J."/>
            <person name="Kuo A."/>
            <person name="Lindquist E."/>
            <person name="Lucas S."/>
            <person name="Pangilinan J."/>
            <person name="Polle J."/>
            <person name="Salamov A."/>
            <person name="Terry A."/>
            <person name="Yamada T."/>
            <person name="Dunigan D.D."/>
            <person name="Grigoriev I.V."/>
            <person name="Claverie J.M."/>
            <person name="Van Etten J.L."/>
        </authorList>
    </citation>
    <scope>NUCLEOTIDE SEQUENCE [LARGE SCALE GENOMIC DNA]</scope>
    <source>
        <strain evidence="9 10">NC64A</strain>
    </source>
</reference>
<dbReference type="InterPro" id="IPR021832">
    <property type="entry name" value="ANKRD13"/>
</dbReference>
<feature type="region of interest" description="Disordered" evidence="7">
    <location>
        <begin position="82"/>
        <end position="141"/>
    </location>
</feature>
<dbReference type="RefSeq" id="XP_005848581.1">
    <property type="nucleotide sequence ID" value="XM_005848519.1"/>
</dbReference>
<dbReference type="KEGG" id="cvr:CHLNCDRAFT_145157"/>
<gene>
    <name evidence="9" type="ORF">CHLNCDRAFT_145157</name>
</gene>
<dbReference type="AlphaFoldDB" id="E1ZCQ6"/>
<dbReference type="STRING" id="554065.E1ZCQ6"/>
<dbReference type="GeneID" id="17355647"/>
<dbReference type="eggNOG" id="KOG0522">
    <property type="taxonomic scope" value="Eukaryota"/>
</dbReference>
<evidence type="ECO:0000256" key="3">
    <source>
        <dbReference type="ARBA" id="ARBA00022737"/>
    </source>
</evidence>
<dbReference type="PANTHER" id="PTHR12447:SF25">
    <property type="entry name" value="ANKYRIN REPEAT DOMAIN-CONTAINING PROTEIN 13C"/>
    <property type="match status" value="1"/>
</dbReference>
<dbReference type="GO" id="GO:0005783">
    <property type="term" value="C:endoplasmic reticulum"/>
    <property type="evidence" value="ECO:0007669"/>
    <property type="project" value="UniProtKB-SubCell"/>
</dbReference>
<keyword evidence="3" id="KW-0677">Repeat</keyword>
<dbReference type="Pfam" id="PF11904">
    <property type="entry name" value="ANKRD13_C"/>
    <property type="match status" value="1"/>
</dbReference>
<evidence type="ECO:0000256" key="7">
    <source>
        <dbReference type="SAM" id="MobiDB-lite"/>
    </source>
</evidence>
<protein>
    <recommendedName>
        <fullName evidence="8">Ankyrin repeat domain-containing protein</fullName>
    </recommendedName>
</protein>
<name>E1ZCQ6_CHLVA</name>
<keyword evidence="10" id="KW-1185">Reference proteome</keyword>
<dbReference type="InterPro" id="IPR055285">
    <property type="entry name" value="ANKRD13_C"/>
</dbReference>
<keyword evidence="5" id="KW-0040">ANK repeat</keyword>
<evidence type="ECO:0000256" key="4">
    <source>
        <dbReference type="ARBA" id="ARBA00022824"/>
    </source>
</evidence>
<evidence type="ECO:0000256" key="6">
    <source>
        <dbReference type="ARBA" id="ARBA00023136"/>
    </source>
</evidence>
<dbReference type="EMBL" id="GL433842">
    <property type="protein sequence ID" value="EFN56479.1"/>
    <property type="molecule type" value="Genomic_DNA"/>
</dbReference>